<protein>
    <recommendedName>
        <fullName evidence="4">ANTAR domain-containing protein</fullName>
    </recommendedName>
</protein>
<dbReference type="AlphaFoldDB" id="A0A919JNU5"/>
<dbReference type="InterPro" id="IPR003018">
    <property type="entry name" value="GAF"/>
</dbReference>
<dbReference type="InterPro" id="IPR036388">
    <property type="entry name" value="WH-like_DNA-bd_sf"/>
</dbReference>
<dbReference type="SMART" id="SM01012">
    <property type="entry name" value="ANTAR"/>
    <property type="match status" value="1"/>
</dbReference>
<feature type="region of interest" description="Disordered" evidence="3">
    <location>
        <begin position="31"/>
        <end position="50"/>
    </location>
</feature>
<keyword evidence="6" id="KW-1185">Reference proteome</keyword>
<name>A0A919JNU5_9ACTN</name>
<dbReference type="Proteomes" id="UP000647172">
    <property type="component" value="Unassembled WGS sequence"/>
</dbReference>
<organism evidence="5 6">
    <name type="scientific">Actinoplanes nipponensis</name>
    <dbReference type="NCBI Taxonomy" id="135950"/>
    <lineage>
        <taxon>Bacteria</taxon>
        <taxon>Bacillati</taxon>
        <taxon>Actinomycetota</taxon>
        <taxon>Actinomycetes</taxon>
        <taxon>Micromonosporales</taxon>
        <taxon>Micromonosporaceae</taxon>
        <taxon>Actinoplanes</taxon>
    </lineage>
</organism>
<dbReference type="Gene3D" id="1.10.10.10">
    <property type="entry name" value="Winged helix-like DNA-binding domain superfamily/Winged helix DNA-binding domain"/>
    <property type="match status" value="1"/>
</dbReference>
<dbReference type="InterPro" id="IPR029016">
    <property type="entry name" value="GAF-like_dom_sf"/>
</dbReference>
<evidence type="ECO:0000256" key="1">
    <source>
        <dbReference type="ARBA" id="ARBA00023015"/>
    </source>
</evidence>
<evidence type="ECO:0000256" key="3">
    <source>
        <dbReference type="SAM" id="MobiDB-lite"/>
    </source>
</evidence>
<dbReference type="PROSITE" id="PS50921">
    <property type="entry name" value="ANTAR"/>
    <property type="match status" value="1"/>
</dbReference>
<keyword evidence="1" id="KW-0805">Transcription regulation</keyword>
<comment type="caution">
    <text evidence="5">The sequence shown here is derived from an EMBL/GenBank/DDBJ whole genome shotgun (WGS) entry which is preliminary data.</text>
</comment>
<evidence type="ECO:0000313" key="6">
    <source>
        <dbReference type="Proteomes" id="UP000647172"/>
    </source>
</evidence>
<evidence type="ECO:0000313" key="5">
    <source>
        <dbReference type="EMBL" id="GIE52605.1"/>
    </source>
</evidence>
<dbReference type="Pfam" id="PF03861">
    <property type="entry name" value="ANTAR"/>
    <property type="match status" value="1"/>
</dbReference>
<dbReference type="Gene3D" id="3.30.450.40">
    <property type="match status" value="1"/>
</dbReference>
<dbReference type="SUPFAM" id="SSF55781">
    <property type="entry name" value="GAF domain-like"/>
    <property type="match status" value="1"/>
</dbReference>
<feature type="domain" description="ANTAR" evidence="4">
    <location>
        <begin position="272"/>
        <end position="333"/>
    </location>
</feature>
<gene>
    <name evidence="5" type="ORF">Ani05nite_61390</name>
</gene>
<reference evidence="5" key="1">
    <citation type="submission" date="2021-01" db="EMBL/GenBank/DDBJ databases">
        <title>Whole genome shotgun sequence of Actinoplanes nipponensis NBRC 14063.</title>
        <authorList>
            <person name="Komaki H."/>
            <person name="Tamura T."/>
        </authorList>
    </citation>
    <scope>NUCLEOTIDE SEQUENCE</scope>
    <source>
        <strain evidence="5">NBRC 14063</strain>
    </source>
</reference>
<dbReference type="Pfam" id="PF13185">
    <property type="entry name" value="GAF_2"/>
    <property type="match status" value="1"/>
</dbReference>
<evidence type="ECO:0000259" key="4">
    <source>
        <dbReference type="PROSITE" id="PS50921"/>
    </source>
</evidence>
<dbReference type="GO" id="GO:0003723">
    <property type="term" value="F:RNA binding"/>
    <property type="evidence" value="ECO:0007669"/>
    <property type="project" value="InterPro"/>
</dbReference>
<proteinExistence type="predicted"/>
<keyword evidence="2" id="KW-0804">Transcription</keyword>
<evidence type="ECO:0000256" key="2">
    <source>
        <dbReference type="ARBA" id="ARBA00023163"/>
    </source>
</evidence>
<dbReference type="InterPro" id="IPR005561">
    <property type="entry name" value="ANTAR"/>
</dbReference>
<sequence length="341" mass="34549">MDVTFGFADPRGNIGRMAAPQRSFGRNISRRVPGSGAGAAQEQAGVPGRRRTPAAVQTVISAHDVPPAVITPAGPLAAAATGDPSVLRAASAAVPDLGVGLLARGAVAATRGVEAPIGPHPVEVAGLLHELTARLLGADDVPQALDRLAAFAAGAVPGTLRCSVALIGEGGPPVLAASGTAAQALDDLQYADGDGPALEAARTRSLVTAPDLPSDPRWPRLAESARAEGVHSVVAIPMDVQRSSVGALSLFVSTPGGINPELLLTAMAVVNQAELLLGELGRREGRREGATVDRAAGVIIAQRGCGVQEAYTVLQETAQRLGLDRQAVAERLIAAAARNAD</sequence>
<dbReference type="EMBL" id="BOMQ01000071">
    <property type="protein sequence ID" value="GIE52605.1"/>
    <property type="molecule type" value="Genomic_DNA"/>
</dbReference>
<accession>A0A919JNU5</accession>